<keyword evidence="9" id="KW-1133">Transmembrane helix</keyword>
<keyword evidence="4" id="KW-0479">Metal-binding</keyword>
<dbReference type="SUPFAM" id="SSF47672">
    <property type="entry name" value="Transferrin receptor-like dimerisation domain"/>
    <property type="match status" value="1"/>
</dbReference>
<evidence type="ECO:0000256" key="6">
    <source>
        <dbReference type="ARBA" id="ARBA00022833"/>
    </source>
</evidence>
<dbReference type="PANTHER" id="PTHR10404">
    <property type="entry name" value="N-ACETYLATED-ALPHA-LINKED ACIDIC DIPEPTIDASE"/>
    <property type="match status" value="1"/>
</dbReference>
<keyword evidence="3" id="KW-0645">Protease</keyword>
<comment type="cofactor">
    <cofactor evidence="1">
        <name>Zn(2+)</name>
        <dbReference type="ChEBI" id="CHEBI:29105"/>
    </cofactor>
</comment>
<name>A0A0B7B9R7_9EUPU</name>
<evidence type="ECO:0000256" key="7">
    <source>
        <dbReference type="ARBA" id="ARBA00023049"/>
    </source>
</evidence>
<dbReference type="InterPro" id="IPR007484">
    <property type="entry name" value="Peptidase_M28"/>
</dbReference>
<keyword evidence="9" id="KW-0812">Transmembrane</keyword>
<dbReference type="Pfam" id="PF04253">
    <property type="entry name" value="TFR_dimer"/>
    <property type="match status" value="1"/>
</dbReference>
<protein>
    <recommendedName>
        <fullName evidence="14">Peptidase M28 domain-containing protein</fullName>
    </recommendedName>
</protein>
<dbReference type="FunFam" id="3.40.630.10:FF:000089">
    <property type="entry name" value="N-acetylated alpha-linked acidic dipeptidase like 1"/>
    <property type="match status" value="1"/>
</dbReference>
<dbReference type="InterPro" id="IPR007365">
    <property type="entry name" value="TFR-like_dimer_dom"/>
</dbReference>
<feature type="domain" description="Transferrin receptor-like dimerisation" evidence="11">
    <location>
        <begin position="653"/>
        <end position="767"/>
    </location>
</feature>
<gene>
    <name evidence="13" type="primary">ORF172873</name>
</gene>
<evidence type="ECO:0000259" key="11">
    <source>
        <dbReference type="Pfam" id="PF04253"/>
    </source>
</evidence>
<dbReference type="Pfam" id="PF04389">
    <property type="entry name" value="Peptidase_M28"/>
    <property type="match status" value="1"/>
</dbReference>
<dbReference type="SUPFAM" id="SSF52025">
    <property type="entry name" value="PA domain"/>
    <property type="match status" value="1"/>
</dbReference>
<dbReference type="Gene3D" id="3.40.630.10">
    <property type="entry name" value="Zn peptidases"/>
    <property type="match status" value="1"/>
</dbReference>
<dbReference type="FunFam" id="1.20.930.40:FF:000001">
    <property type="entry name" value="N-acetylated-alpha-linked acidic dipeptidase 2"/>
    <property type="match status" value="1"/>
</dbReference>
<dbReference type="CDD" id="cd08022">
    <property type="entry name" value="M28_PSMA_like"/>
    <property type="match status" value="1"/>
</dbReference>
<evidence type="ECO:0000256" key="1">
    <source>
        <dbReference type="ARBA" id="ARBA00001947"/>
    </source>
</evidence>
<dbReference type="GO" id="GO:0046872">
    <property type="term" value="F:metal ion binding"/>
    <property type="evidence" value="ECO:0007669"/>
    <property type="project" value="UniProtKB-KW"/>
</dbReference>
<evidence type="ECO:0000259" key="10">
    <source>
        <dbReference type="Pfam" id="PF02225"/>
    </source>
</evidence>
<evidence type="ECO:0000256" key="5">
    <source>
        <dbReference type="ARBA" id="ARBA00022801"/>
    </source>
</evidence>
<reference evidence="13" key="1">
    <citation type="submission" date="2014-12" db="EMBL/GenBank/DDBJ databases">
        <title>Insight into the proteome of Arion vulgaris.</title>
        <authorList>
            <person name="Aradska J."/>
            <person name="Bulat T."/>
            <person name="Smidak R."/>
            <person name="Sarate P."/>
            <person name="Gangsoo J."/>
            <person name="Sialana F."/>
            <person name="Bilban M."/>
            <person name="Lubec G."/>
        </authorList>
    </citation>
    <scope>NUCLEOTIDE SEQUENCE</scope>
    <source>
        <tissue evidence="13">Skin</tissue>
    </source>
</reference>
<organism evidence="13">
    <name type="scientific">Arion vulgaris</name>
    <dbReference type="NCBI Taxonomy" id="1028688"/>
    <lineage>
        <taxon>Eukaryota</taxon>
        <taxon>Metazoa</taxon>
        <taxon>Spiralia</taxon>
        <taxon>Lophotrochozoa</taxon>
        <taxon>Mollusca</taxon>
        <taxon>Gastropoda</taxon>
        <taxon>Heterobranchia</taxon>
        <taxon>Euthyneura</taxon>
        <taxon>Panpulmonata</taxon>
        <taxon>Eupulmonata</taxon>
        <taxon>Stylommatophora</taxon>
        <taxon>Helicina</taxon>
        <taxon>Arionoidea</taxon>
        <taxon>Arionidae</taxon>
        <taxon>Arion</taxon>
    </lineage>
</organism>
<evidence type="ECO:0000256" key="8">
    <source>
        <dbReference type="ARBA" id="ARBA00023180"/>
    </source>
</evidence>
<evidence type="ECO:0008006" key="14">
    <source>
        <dbReference type="Google" id="ProtNLM"/>
    </source>
</evidence>
<dbReference type="Gene3D" id="3.50.30.30">
    <property type="match status" value="1"/>
</dbReference>
<dbReference type="InterPro" id="IPR039373">
    <property type="entry name" value="Peptidase_M28B"/>
</dbReference>
<accession>A0A0B7B9R7</accession>
<keyword evidence="9" id="KW-0472">Membrane</keyword>
<feature type="domain" description="Peptidase M28" evidence="12">
    <location>
        <begin position="374"/>
        <end position="588"/>
    </location>
</feature>
<evidence type="ECO:0000256" key="2">
    <source>
        <dbReference type="ARBA" id="ARBA00005634"/>
    </source>
</evidence>
<evidence type="ECO:0000313" key="13">
    <source>
        <dbReference type="EMBL" id="CEK89783.1"/>
    </source>
</evidence>
<dbReference type="EMBL" id="HACG01042918">
    <property type="protein sequence ID" value="CEK89783.1"/>
    <property type="molecule type" value="Transcribed_RNA"/>
</dbReference>
<dbReference type="GO" id="GO:0004180">
    <property type="term" value="F:carboxypeptidase activity"/>
    <property type="evidence" value="ECO:0007669"/>
    <property type="project" value="TreeGrafter"/>
</dbReference>
<dbReference type="CDD" id="cd02121">
    <property type="entry name" value="PA_GCPII_like"/>
    <property type="match status" value="1"/>
</dbReference>
<keyword evidence="7" id="KW-0482">Metalloprotease</keyword>
<feature type="domain" description="PA" evidence="10">
    <location>
        <begin position="187"/>
        <end position="275"/>
    </location>
</feature>
<comment type="similarity">
    <text evidence="2">Belongs to the peptidase M28 family. M28B subfamily.</text>
</comment>
<dbReference type="InterPro" id="IPR003137">
    <property type="entry name" value="PA_domain"/>
</dbReference>
<keyword evidence="5" id="KW-0378">Hydrolase</keyword>
<feature type="transmembrane region" description="Helical" evidence="9">
    <location>
        <begin position="29"/>
        <end position="52"/>
    </location>
</feature>
<dbReference type="InterPro" id="IPR036757">
    <property type="entry name" value="TFR-like_dimer_dom_sf"/>
</dbReference>
<dbReference type="Pfam" id="PF02225">
    <property type="entry name" value="PA"/>
    <property type="match status" value="1"/>
</dbReference>
<dbReference type="PANTHER" id="PTHR10404:SF77">
    <property type="entry name" value="GLUTAMATE CARBOXYPEPTIDASE 2 HOMOLOG"/>
    <property type="match status" value="1"/>
</dbReference>
<dbReference type="InterPro" id="IPR046450">
    <property type="entry name" value="PA_dom_sf"/>
</dbReference>
<sequence>MSSNSSLHLGSENDMFFSSSKRGIGKIRLFIFLLIAIVIGFIVGILVGKFAINDEQQNNEVVVSEEFQHILSDADPSISQQIIDAIDPARIEANLRYLSQIPHIAGRQADFDLVEMLKSRFIDNGLQVQITPYDVLLSYPSNETPNSVRLLDANGTVVYDAKHDESNISQYQDVVPPFNAYSPCRLVEGPLVYAGYGRVEDYIWLKQNNITVTGNIVIVKYGRIFRGDKVDLAAINGAIGIIIYSDPADFTGNFMGDSRVYPETWWMPPSGAQRGTIYIPNGDPLSPGYPANDYGYRFTEESAVPPLPKIPCHPIGYGAALNILKHLGGTAVPTPSDLSGGLNITYRTGPAFLETGMKIQLNVTTKNERAKVENVFGIIKGFVEPDRYVLFGNHRDAWIYGAIDPSSGTAVMMEVARVMGDLVKRGVWRPRRTIVFCSWGAEEYGLVGSTEWVEQYVSTLRERAVAYINVDLAIEGNDTLQALATPLMYNIIHDASKKVKNPNPAEIQAGRPTVYDTWLHFKPWNFTQGDKTVVPLINTPGSGSDYAPLLQQAGITTVDFRYSLDTKLYKMSSYPLYHTEYETFDLVKEQYDKDFEFHAAVARVGGEAIRVLADSLIIPFNVSNYAPGLELCRQSLDRDYGTLLRDNLGSETYDKLSKVIVGFREDVQEFETRQNNIDRKDPYALRELNDKIMLLEKAFLHPEGLPVRPLKKHVIFAENQHDTYAGTSFPGLLDLLFEIEKEPERWETVKQHFHVILTIIQTAGITLRDATSFMSETL</sequence>
<dbReference type="Gene3D" id="1.20.930.40">
    <property type="entry name" value="Transferrin receptor-like, dimerisation domain"/>
    <property type="match status" value="1"/>
</dbReference>
<proteinExistence type="inferred from homology"/>
<evidence type="ECO:0000256" key="3">
    <source>
        <dbReference type="ARBA" id="ARBA00022670"/>
    </source>
</evidence>
<keyword evidence="8" id="KW-0325">Glycoprotein</keyword>
<dbReference type="AlphaFoldDB" id="A0A0B7B9R7"/>
<dbReference type="GO" id="GO:0006508">
    <property type="term" value="P:proteolysis"/>
    <property type="evidence" value="ECO:0007669"/>
    <property type="project" value="UniProtKB-KW"/>
</dbReference>
<keyword evidence="6" id="KW-0862">Zinc</keyword>
<dbReference type="SUPFAM" id="SSF53187">
    <property type="entry name" value="Zn-dependent exopeptidases"/>
    <property type="match status" value="1"/>
</dbReference>
<dbReference type="FunFam" id="3.50.30.30:FF:000045">
    <property type="entry name" value="Predicted protein"/>
    <property type="match status" value="1"/>
</dbReference>
<evidence type="ECO:0000259" key="12">
    <source>
        <dbReference type="Pfam" id="PF04389"/>
    </source>
</evidence>
<evidence type="ECO:0000256" key="9">
    <source>
        <dbReference type="SAM" id="Phobius"/>
    </source>
</evidence>
<evidence type="ECO:0000256" key="4">
    <source>
        <dbReference type="ARBA" id="ARBA00022723"/>
    </source>
</evidence>
<dbReference type="GO" id="GO:0008237">
    <property type="term" value="F:metallopeptidase activity"/>
    <property type="evidence" value="ECO:0007669"/>
    <property type="project" value="UniProtKB-KW"/>
</dbReference>